<evidence type="ECO:0000313" key="5">
    <source>
        <dbReference type="Proteomes" id="UP001378592"/>
    </source>
</evidence>
<accession>A0AAN9YZM9</accession>
<dbReference type="InterPro" id="IPR000007">
    <property type="entry name" value="Tubby_C"/>
</dbReference>
<feature type="compositionally biased region" description="Low complexity" evidence="2">
    <location>
        <begin position="530"/>
        <end position="545"/>
    </location>
</feature>
<feature type="region of interest" description="Disordered" evidence="2">
    <location>
        <begin position="260"/>
        <end position="280"/>
    </location>
</feature>
<dbReference type="Pfam" id="PF01167">
    <property type="entry name" value="Tub"/>
    <property type="match status" value="1"/>
</dbReference>
<protein>
    <recommendedName>
        <fullName evidence="3">Tubby C-terminal domain-containing protein</fullName>
    </recommendedName>
</protein>
<dbReference type="SUPFAM" id="SSF54518">
    <property type="entry name" value="Tubby C-terminal domain-like"/>
    <property type="match status" value="1"/>
</dbReference>
<feature type="compositionally biased region" description="Basic and acidic residues" evidence="2">
    <location>
        <begin position="576"/>
        <end position="589"/>
    </location>
</feature>
<evidence type="ECO:0000313" key="4">
    <source>
        <dbReference type="EMBL" id="KAK7862378.1"/>
    </source>
</evidence>
<comment type="caution">
    <text evidence="4">The sequence shown here is derived from an EMBL/GenBank/DDBJ whole genome shotgun (WGS) entry which is preliminary data.</text>
</comment>
<dbReference type="AlphaFoldDB" id="A0AAN9YZM9"/>
<dbReference type="PANTHER" id="PTHR16517">
    <property type="entry name" value="TUBBY-RELATED"/>
    <property type="match status" value="1"/>
</dbReference>
<dbReference type="PRINTS" id="PR01573">
    <property type="entry name" value="SUPERTUBBY"/>
</dbReference>
<comment type="similarity">
    <text evidence="1">Belongs to the TUB family.</text>
</comment>
<dbReference type="Proteomes" id="UP001378592">
    <property type="component" value="Unassembled WGS sequence"/>
</dbReference>
<feature type="compositionally biased region" description="Low complexity" evidence="2">
    <location>
        <begin position="343"/>
        <end position="359"/>
    </location>
</feature>
<feature type="domain" description="Tubby C-terminal" evidence="3">
    <location>
        <begin position="611"/>
        <end position="708"/>
    </location>
</feature>
<evidence type="ECO:0000256" key="2">
    <source>
        <dbReference type="SAM" id="MobiDB-lite"/>
    </source>
</evidence>
<sequence>MVHFCESLRANSAASTSPCSQSPTMKSYLESCPCPQTPNGAAYGANVGAAGNGYGVGGVTQFSRSNATPATTNAQTRHVISPLVCEGAVPTLQSPKNTVAPSDVIIERQPSPQTLMASTTPTDYSGNIQRVKTSLVEQNQNRSPTGLNLNLGAGNEQNANNIDLKPVVMKRVDIEGNNKLHQLMNGSSNEANAGAENNNLIPTNHNIVSPIKGTANNNSINVCKRKERTSSSKSSPSGNQIGIAGAKWCVNKQEEIQFIDEDSLGESADKSNAKQTSSAMVMGQHPPVCLADSMVRSCSVGYLDLVDAQLVPCEVALMMLRKETPKRLVLVNQKKQKKHKSKSQQNHENSDKSSNNSSSQPPKLKHCGKSKSLDSTDIFTPREHATEKNPPSDSSMPHANMNSIDDNAKAQIPATSSAQNNTQNTNSKASVSQTVPSNIVSINEAKNMLNQKCSINEIESTVEKSAIESNTKNTSRFVYRDEIVKDTASSSSTTAQVMASLANLVALDSLTSRARDLDDTHSLPPPSPCASPRLPRSSPASPAPSKKANKRNQSSSPIRKHLLNSPLLNRRQRKSKTTESSDDEVVHSGDEVFNGKNYRDLESFQKAQLRQKLKRGKFKDAPECNSTPQSPRRREFVMHNKAPMWNENSQVYQLDFGGRVTQESAKNFQIEFRGKQVMQFGRIDGNAYTLDFQYPFSALQAFAVALANVTQRLK</sequence>
<reference evidence="4 5" key="1">
    <citation type="submission" date="2024-03" db="EMBL/GenBank/DDBJ databases">
        <title>The genome assembly and annotation of the cricket Gryllus longicercus Weissman &amp; Gray.</title>
        <authorList>
            <person name="Szrajer S."/>
            <person name="Gray D."/>
            <person name="Ylla G."/>
        </authorList>
    </citation>
    <scope>NUCLEOTIDE SEQUENCE [LARGE SCALE GENOMIC DNA]</scope>
    <source>
        <strain evidence="4">DAG 2021-001</strain>
        <tissue evidence="4">Whole body minus gut</tissue>
    </source>
</reference>
<proteinExistence type="inferred from homology"/>
<dbReference type="Gene3D" id="3.20.90.10">
    <property type="entry name" value="Tubby Protein, Chain A"/>
    <property type="match status" value="1"/>
</dbReference>
<dbReference type="InterPro" id="IPR025659">
    <property type="entry name" value="Tubby-like_C"/>
</dbReference>
<evidence type="ECO:0000259" key="3">
    <source>
        <dbReference type="Pfam" id="PF01167"/>
    </source>
</evidence>
<dbReference type="PANTHER" id="PTHR16517:SF2">
    <property type="entry name" value="TUBBY-RELATED PROTEIN 4"/>
    <property type="match status" value="1"/>
</dbReference>
<organism evidence="4 5">
    <name type="scientific">Gryllus longicercus</name>
    <dbReference type="NCBI Taxonomy" id="2509291"/>
    <lineage>
        <taxon>Eukaryota</taxon>
        <taxon>Metazoa</taxon>
        <taxon>Ecdysozoa</taxon>
        <taxon>Arthropoda</taxon>
        <taxon>Hexapoda</taxon>
        <taxon>Insecta</taxon>
        <taxon>Pterygota</taxon>
        <taxon>Neoptera</taxon>
        <taxon>Polyneoptera</taxon>
        <taxon>Orthoptera</taxon>
        <taxon>Ensifera</taxon>
        <taxon>Gryllidea</taxon>
        <taxon>Grylloidea</taxon>
        <taxon>Gryllidae</taxon>
        <taxon>Gryllinae</taxon>
        <taxon>Gryllus</taxon>
    </lineage>
</organism>
<keyword evidence="5" id="KW-1185">Reference proteome</keyword>
<evidence type="ECO:0000256" key="1">
    <source>
        <dbReference type="ARBA" id="ARBA00007129"/>
    </source>
</evidence>
<feature type="compositionally biased region" description="Polar residues" evidence="2">
    <location>
        <begin position="389"/>
        <end position="403"/>
    </location>
</feature>
<feature type="region of interest" description="Disordered" evidence="2">
    <location>
        <begin position="516"/>
        <end position="589"/>
    </location>
</feature>
<dbReference type="EMBL" id="JAZDUA010000277">
    <property type="protein sequence ID" value="KAK7862378.1"/>
    <property type="molecule type" value="Genomic_DNA"/>
</dbReference>
<gene>
    <name evidence="4" type="ORF">R5R35_004163</name>
</gene>
<name>A0AAN9YZM9_9ORTH</name>
<feature type="region of interest" description="Disordered" evidence="2">
    <location>
        <begin position="328"/>
        <end position="403"/>
    </location>
</feature>